<dbReference type="InterPro" id="IPR038765">
    <property type="entry name" value="Papain-like_cys_pep_sf"/>
</dbReference>
<dbReference type="EMBL" id="UGQT01000001">
    <property type="protein sequence ID" value="STZ60222.1"/>
    <property type="molecule type" value="Genomic_DNA"/>
</dbReference>
<dbReference type="EC" id="2.3.1.5" evidence="2"/>
<evidence type="ECO:0000313" key="3">
    <source>
        <dbReference type="Proteomes" id="UP000254978"/>
    </source>
</evidence>
<dbReference type="Pfam" id="PF00797">
    <property type="entry name" value="Acetyltransf_2"/>
    <property type="match status" value="1"/>
</dbReference>
<dbReference type="GO" id="GO:0004060">
    <property type="term" value="F:arylamine N-acetyltransferase activity"/>
    <property type="evidence" value="ECO:0007669"/>
    <property type="project" value="UniProtKB-EC"/>
</dbReference>
<keyword evidence="3" id="KW-1185">Reference proteome</keyword>
<organism evidence="2 3">
    <name type="scientific">Mycolicibacterium tokaiense</name>
    <dbReference type="NCBI Taxonomy" id="39695"/>
    <lineage>
        <taxon>Bacteria</taxon>
        <taxon>Bacillati</taxon>
        <taxon>Actinomycetota</taxon>
        <taxon>Actinomycetes</taxon>
        <taxon>Mycobacteriales</taxon>
        <taxon>Mycobacteriaceae</taxon>
        <taxon>Mycolicibacterium</taxon>
    </lineage>
</organism>
<dbReference type="InterPro" id="IPR001447">
    <property type="entry name" value="Arylamine_N-AcTrfase"/>
</dbReference>
<dbReference type="PANTHER" id="PTHR11786:SF0">
    <property type="entry name" value="ARYLAMINE N-ACETYLTRANSFERASE 4-RELATED"/>
    <property type="match status" value="1"/>
</dbReference>
<sequence length="279" mass="30872">MVPMSHGVDIAAYLKRIGYDGTLKPTVDTLDALIAAHQRSIVFENLTPLMGAPVVDLGGDALFDKMVHRARGGYCFEQNGLFLVVLTELGFDAEARGARVVWMRPDGLDGPPAAQTHQLLSVRIPGVEQRYLVDVGFGGQTPTAALTFTPGRVQQTRHEPYRLRALGLEWVLETQIGDRWHPLYVFADRPVPQIDLEVGSWYVSTYPESHFVTGLSASMVTDDARWNLGGRHLRVHHRDGHTDKTELRNASEVLQVLMGTYGLDVGGLGDVHQRITEVI</sequence>
<proteinExistence type="inferred from homology"/>
<comment type="similarity">
    <text evidence="1">Belongs to the arylamine N-acetyltransferase family.</text>
</comment>
<keyword evidence="2" id="KW-0012">Acyltransferase</keyword>
<dbReference type="SUPFAM" id="SSF54001">
    <property type="entry name" value="Cysteine proteinases"/>
    <property type="match status" value="1"/>
</dbReference>
<dbReference type="Proteomes" id="UP000254978">
    <property type="component" value="Unassembled WGS sequence"/>
</dbReference>
<dbReference type="Gene3D" id="2.40.128.150">
    <property type="entry name" value="Cysteine proteinases"/>
    <property type="match status" value="1"/>
</dbReference>
<dbReference type="AlphaFoldDB" id="A0A378THD6"/>
<protein>
    <submittedName>
        <fullName evidence="2">Arylamine N-acetyltransferase Nat</fullName>
        <ecNumber evidence="2">2.3.1.5</ecNumber>
    </submittedName>
</protein>
<reference evidence="2 3" key="1">
    <citation type="submission" date="2018-06" db="EMBL/GenBank/DDBJ databases">
        <authorList>
            <consortium name="Pathogen Informatics"/>
            <person name="Doyle S."/>
        </authorList>
    </citation>
    <scope>NUCLEOTIDE SEQUENCE [LARGE SCALE GENOMIC DNA]</scope>
    <source>
        <strain evidence="2 3">NCTC10821</strain>
    </source>
</reference>
<evidence type="ECO:0000313" key="2">
    <source>
        <dbReference type="EMBL" id="STZ60222.1"/>
    </source>
</evidence>
<accession>A0A378THD6</accession>
<dbReference type="PANTHER" id="PTHR11786">
    <property type="entry name" value="N-HYDROXYARYLAMINE O-ACETYLTRANSFERASE"/>
    <property type="match status" value="1"/>
</dbReference>
<keyword evidence="2" id="KW-0808">Transferase</keyword>
<gene>
    <name evidence="2" type="primary">nat</name>
    <name evidence="2" type="ORF">NCTC10821_03760</name>
</gene>
<name>A0A378THD6_9MYCO</name>
<dbReference type="Gene3D" id="3.30.2140.10">
    <property type="entry name" value="Arylamine N-acetyltransferase"/>
    <property type="match status" value="1"/>
</dbReference>
<dbReference type="OrthoDB" id="7181050at2"/>
<evidence type="ECO:0000256" key="1">
    <source>
        <dbReference type="ARBA" id="ARBA00006547"/>
    </source>
</evidence>